<evidence type="ECO:0000313" key="2">
    <source>
        <dbReference type="Proteomes" id="UP000002646"/>
    </source>
</evidence>
<dbReference type="PATRIC" id="fig|1094564.3.peg.43"/>
<evidence type="ECO:0000313" key="1">
    <source>
        <dbReference type="EMBL" id="EJF86810.1"/>
    </source>
</evidence>
<dbReference type="Proteomes" id="UP000002646">
    <property type="component" value="Unassembled WGS sequence"/>
</dbReference>
<organism evidence="1 2">
    <name type="scientific">Cardidatus Bartonella washoeensis 085-0475</name>
    <dbReference type="NCBI Taxonomy" id="1094564"/>
    <lineage>
        <taxon>Bacteria</taxon>
        <taxon>Pseudomonadati</taxon>
        <taxon>Pseudomonadota</taxon>
        <taxon>Alphaproteobacteria</taxon>
        <taxon>Hyphomicrobiales</taxon>
        <taxon>Bartonellaceae</taxon>
        <taxon>Bartonella</taxon>
    </lineage>
</organism>
<comment type="caution">
    <text evidence="1">The sequence shown here is derived from an EMBL/GenBank/DDBJ whole genome shotgun (WGS) entry which is preliminary data.</text>
</comment>
<reference evidence="1 2" key="1">
    <citation type="submission" date="2012-03" db="EMBL/GenBank/DDBJ databases">
        <title>The Genome Sequence of Bartonella washoensis 085-0475.</title>
        <authorList>
            <consortium name="The Broad Institute Genome Sequencing Platform"/>
            <consortium name="The Broad Institute Genome Sequencing Center for Infectious Disease"/>
            <person name="Feldgarden M."/>
            <person name="Kirby J."/>
            <person name="Kosoy M."/>
            <person name="Birtles R."/>
            <person name="Probert W.S."/>
            <person name="Chiaraviglio L."/>
            <person name="Young S.K."/>
            <person name="Zeng Q."/>
            <person name="Gargeya S."/>
            <person name="Fitzgerald M."/>
            <person name="Haas B."/>
            <person name="Abouelleil A."/>
            <person name="Alvarado L."/>
            <person name="Arachchi H.M."/>
            <person name="Berlin A."/>
            <person name="Chapman S.B."/>
            <person name="Gearin G."/>
            <person name="Goldberg J."/>
            <person name="Griggs A."/>
            <person name="Gujja S."/>
            <person name="Hansen M."/>
            <person name="Heiman D."/>
            <person name="Howarth C."/>
            <person name="Larimer J."/>
            <person name="Lui A."/>
            <person name="MacDonald P.J.P."/>
            <person name="McCowen C."/>
            <person name="Montmayeur A."/>
            <person name="Murphy C."/>
            <person name="Neiman D."/>
            <person name="Pearson M."/>
            <person name="Priest M."/>
            <person name="Roberts A."/>
            <person name="Saif S."/>
            <person name="Shea T."/>
            <person name="Sisk P."/>
            <person name="Stolte C."/>
            <person name="Sykes S."/>
            <person name="Wortman J."/>
            <person name="Nusbaum C."/>
            <person name="Birren B."/>
        </authorList>
    </citation>
    <scope>NUCLEOTIDE SEQUENCE [LARGE SCALE GENOMIC DNA]</scope>
    <source>
        <strain evidence="1 2">085-0475</strain>
    </source>
</reference>
<protein>
    <submittedName>
        <fullName evidence="1">Uncharacterized protein</fullName>
    </submittedName>
</protein>
<dbReference type="HOGENOM" id="CLU_1640480_0_0_5"/>
<sequence length="165" mass="18946">MNNSIKGKSIGSYFTKAHEIRSLRMTAPQKYAGKKSLMAAFVRLLTSSSTLCKNPQSNQAFHDDHTPPVHIFNSHQGAIKYNFLKSKTLENISICENNKQWWKIHQRGFAKAHAKRTQNTFKKEMCIKTIQMNHFASLIPKELQNRHQKVKSAISTHDFEGNPSY</sequence>
<dbReference type="EMBL" id="AILX01000002">
    <property type="protein sequence ID" value="EJF86810.1"/>
    <property type="molecule type" value="Genomic_DNA"/>
</dbReference>
<name>J1JQY3_9HYPH</name>
<proteinExistence type="predicted"/>
<accession>J1JQY3</accession>
<dbReference type="AlphaFoldDB" id="J1JQY3"/>
<gene>
    <name evidence="1" type="ORF">MCW_00033</name>
</gene>
<dbReference type="STRING" id="1094564.MCW_00033"/>